<feature type="non-terminal residue" evidence="2">
    <location>
        <position position="480"/>
    </location>
</feature>
<protein>
    <submittedName>
        <fullName evidence="2">12908_t:CDS:1</fullName>
    </submittedName>
</protein>
<proteinExistence type="predicted"/>
<feature type="compositionally biased region" description="Basic and acidic residues" evidence="1">
    <location>
        <begin position="114"/>
        <end position="126"/>
    </location>
</feature>
<name>A0ABN7WG25_GIGMA</name>
<feature type="region of interest" description="Disordered" evidence="1">
    <location>
        <begin position="287"/>
        <end position="306"/>
    </location>
</feature>
<comment type="caution">
    <text evidence="2">The sequence shown here is derived from an EMBL/GenBank/DDBJ whole genome shotgun (WGS) entry which is preliminary data.</text>
</comment>
<organism evidence="2 3">
    <name type="scientific">Gigaspora margarita</name>
    <dbReference type="NCBI Taxonomy" id="4874"/>
    <lineage>
        <taxon>Eukaryota</taxon>
        <taxon>Fungi</taxon>
        <taxon>Fungi incertae sedis</taxon>
        <taxon>Mucoromycota</taxon>
        <taxon>Glomeromycotina</taxon>
        <taxon>Glomeromycetes</taxon>
        <taxon>Diversisporales</taxon>
        <taxon>Gigasporaceae</taxon>
        <taxon>Gigaspora</taxon>
    </lineage>
</organism>
<gene>
    <name evidence="2" type="ORF">GMARGA_LOCUS29810</name>
</gene>
<evidence type="ECO:0000313" key="3">
    <source>
        <dbReference type="Proteomes" id="UP000789901"/>
    </source>
</evidence>
<sequence length="480" mass="56005">MLNLDLCEPHIGICNFFLTTTLKWWFKIESFTKFMYEKDPTLTAIQVFDEYIRNLSEIETIKNIDFNVAKYIRDLRQNIVKTEYLKIIGDILIEKVSVDARNVNDEINGFFHNPAERQSSDKHFEESESDEDESTKSDYETDEGKINKSAFYEAHNAIPNNAKMRLKSERIVEDILFNYVKDKDYEEVPPLPQEIAKELSRYGKKSLEELRKIANTPYLQDGVVYNVQQHYDLEWIQMSVRALVNLYENMDSPLVRNQYEDWFTVALLGTCIDMCMRTAQLGTDVRRTDAPSLASSNRKNRNRPNNLRKFMGRKIDGIVYIINRLLEVGAIEAARSFSGESDRKYLNEKFKMPKTLRDMLADHIREVDYDDKKINKIQVFGILHFGLRIQFTRLWCAGGSITIFHKDPQLFYLDNKFSAEGIKTFLKFLAEVYRRKQIIKNNLDVLNNKGNDDIEPDENDLFNELLGAGRLSTPPPSSRL</sequence>
<dbReference type="EMBL" id="CAJVQB010040790">
    <property type="protein sequence ID" value="CAG8828802.1"/>
    <property type="molecule type" value="Genomic_DNA"/>
</dbReference>
<reference evidence="2 3" key="1">
    <citation type="submission" date="2021-06" db="EMBL/GenBank/DDBJ databases">
        <authorList>
            <person name="Kallberg Y."/>
            <person name="Tangrot J."/>
            <person name="Rosling A."/>
        </authorList>
    </citation>
    <scope>NUCLEOTIDE SEQUENCE [LARGE SCALE GENOMIC DNA]</scope>
    <source>
        <strain evidence="2 3">120-4 pot B 10/14</strain>
    </source>
</reference>
<dbReference type="Proteomes" id="UP000789901">
    <property type="component" value="Unassembled WGS sequence"/>
</dbReference>
<feature type="region of interest" description="Disordered" evidence="1">
    <location>
        <begin position="111"/>
        <end position="142"/>
    </location>
</feature>
<keyword evidence="3" id="KW-1185">Reference proteome</keyword>
<evidence type="ECO:0000256" key="1">
    <source>
        <dbReference type="SAM" id="MobiDB-lite"/>
    </source>
</evidence>
<accession>A0ABN7WG25</accession>
<evidence type="ECO:0000313" key="2">
    <source>
        <dbReference type="EMBL" id="CAG8828802.1"/>
    </source>
</evidence>